<reference evidence="3 4" key="2">
    <citation type="journal article" date="2021" name="J. Hered.">
        <title>Feather Gene Expression Elucidates the Developmental Basis of Plumage Iridescence in African Starlings.</title>
        <authorList>
            <person name="Rubenstein D.R."/>
            <person name="Corvelo A."/>
            <person name="MacManes M.D."/>
            <person name="Maia R."/>
            <person name="Narzisi G."/>
            <person name="Rousaki A."/>
            <person name="Vandenabeele P."/>
            <person name="Shawkey M.D."/>
            <person name="Solomon J."/>
        </authorList>
    </citation>
    <scope>NUCLEOTIDE SEQUENCE [LARGE SCALE GENOMIC DNA]</scope>
    <source>
        <strain evidence="3">SS15</strain>
    </source>
</reference>
<dbReference type="InterPro" id="IPR036305">
    <property type="entry name" value="RGS_sf"/>
</dbReference>
<accession>A0A835NH28</accession>
<sequence>MRLLIFSYSSPVEAAVTRVCDSSSGGGGKRKGKSKKWKEILKFPHISQCEDLRRTIGWRESGKRRNIPVTMIAGPWPALPAWVPVVVHGSEEILSCEEPYSLWNVLIKQESLEESLGKQMDPTDDLEEGHEIQAVSAEVGKHIPEQTTLAPGVFAELQPTQENFITALGFRAAVRHLQGSGPAKINTPRDRGCVVVFHLCEVPGRARATQGSAPAQESPWLWCLPIPSLLQQLLTSSGCSSHISGVQHAERDYCSICEKQPIGRLLFRQFCETRPELECCIRFLDSVVYIEVHETSDKHSVQLCSRPAGSRTRWVP</sequence>
<feature type="domain" description="RGS" evidence="1">
    <location>
        <begin position="259"/>
        <end position="298"/>
    </location>
</feature>
<name>A0A835NH28_9PASS</name>
<dbReference type="Gene3D" id="1.10.167.10">
    <property type="entry name" value="Regulator of G-protein Signalling 4, domain 2"/>
    <property type="match status" value="2"/>
</dbReference>
<evidence type="ECO:0000313" key="2">
    <source>
        <dbReference type="EMBL" id="KAG0115000.1"/>
    </source>
</evidence>
<dbReference type="Proteomes" id="UP000618051">
    <property type="component" value="Unassembled WGS sequence"/>
</dbReference>
<proteinExistence type="predicted"/>
<evidence type="ECO:0000313" key="3">
    <source>
        <dbReference type="EMBL" id="KAI1236156.1"/>
    </source>
</evidence>
<dbReference type="AlphaFoldDB" id="A0A835NH28"/>
<reference evidence="3" key="3">
    <citation type="submission" date="2022-01" db="EMBL/GenBank/DDBJ databases">
        <authorList>
            <person name="Rubenstein D.R."/>
        </authorList>
    </citation>
    <scope>NUCLEOTIDE SEQUENCE</scope>
    <source>
        <strain evidence="3">SS15</strain>
        <tissue evidence="3">Liver</tissue>
    </source>
</reference>
<dbReference type="OrthoDB" id="9048001at2759"/>
<reference evidence="2" key="1">
    <citation type="submission" date="2020-10" db="EMBL/GenBank/DDBJ databases">
        <title>Feather gene expression reveals the developmental basis of iridescence in African starlings.</title>
        <authorList>
            <person name="Rubenstein D.R."/>
        </authorList>
    </citation>
    <scope>NUCLEOTIDE SEQUENCE</scope>
    <source>
        <strain evidence="2">SS15</strain>
        <tissue evidence="2">Liver</tissue>
    </source>
</reference>
<comment type="caution">
    <text evidence="2">The sequence shown here is derived from an EMBL/GenBank/DDBJ whole genome shotgun (WGS) entry which is preliminary data.</text>
</comment>
<dbReference type="InterPro" id="IPR016137">
    <property type="entry name" value="RGS"/>
</dbReference>
<protein>
    <recommendedName>
        <fullName evidence="1">RGS domain-containing protein</fullName>
    </recommendedName>
</protein>
<keyword evidence="4" id="KW-1185">Reference proteome</keyword>
<dbReference type="SUPFAM" id="SSF48097">
    <property type="entry name" value="Regulator of G-protein signaling, RGS"/>
    <property type="match status" value="1"/>
</dbReference>
<dbReference type="InterPro" id="IPR044926">
    <property type="entry name" value="RGS_subdomain_2"/>
</dbReference>
<dbReference type="PROSITE" id="PS50132">
    <property type="entry name" value="RGS"/>
    <property type="match status" value="1"/>
</dbReference>
<organism evidence="2">
    <name type="scientific">Lamprotornis superbus</name>
    <dbReference type="NCBI Taxonomy" id="245042"/>
    <lineage>
        <taxon>Eukaryota</taxon>
        <taxon>Metazoa</taxon>
        <taxon>Chordata</taxon>
        <taxon>Craniata</taxon>
        <taxon>Vertebrata</taxon>
        <taxon>Euteleostomi</taxon>
        <taxon>Archelosauria</taxon>
        <taxon>Archosauria</taxon>
        <taxon>Dinosauria</taxon>
        <taxon>Saurischia</taxon>
        <taxon>Theropoda</taxon>
        <taxon>Coelurosauria</taxon>
        <taxon>Aves</taxon>
        <taxon>Neognathae</taxon>
        <taxon>Neoaves</taxon>
        <taxon>Telluraves</taxon>
        <taxon>Australaves</taxon>
        <taxon>Passeriformes</taxon>
        <taxon>Sturnidae</taxon>
        <taxon>Lamprotornis</taxon>
    </lineage>
</organism>
<dbReference type="EMBL" id="JADDUC010000246">
    <property type="protein sequence ID" value="KAG0115000.1"/>
    <property type="molecule type" value="Genomic_DNA"/>
</dbReference>
<evidence type="ECO:0000313" key="4">
    <source>
        <dbReference type="Proteomes" id="UP000618051"/>
    </source>
</evidence>
<dbReference type="EMBL" id="JADDUC020000010">
    <property type="protein sequence ID" value="KAI1236156.1"/>
    <property type="molecule type" value="Genomic_DNA"/>
</dbReference>
<gene>
    <name evidence="3" type="ORF">IHE44_0001431</name>
    <name evidence="2" type="ORF">IHE44_006869</name>
</gene>
<evidence type="ECO:0000259" key="1">
    <source>
        <dbReference type="PROSITE" id="PS50132"/>
    </source>
</evidence>